<sequence length="178" mass="18508">MGTITLTGKTRGTTRLTVKAGGITTDTPVTVRSRNLLSYGPGTGDGLTATVNPDGSLHVTGSVAERHHGLEWAVTVPDGLKGKTVTYSSVWADNAGLYSYVTFDLASGGHPPILTGGKSAPIPEDATHIVLRLLAGDNYTPDTPVDLPSFKPILNLGGTPAEWMRPDNVEAIGGGMSR</sequence>
<evidence type="ECO:0000313" key="4">
    <source>
        <dbReference type="Proteomes" id="UP000482084"/>
    </source>
</evidence>
<evidence type="ECO:0000313" key="3">
    <source>
        <dbReference type="Proteomes" id="UP000469943"/>
    </source>
</evidence>
<evidence type="ECO:0000313" key="1">
    <source>
        <dbReference type="EMBL" id="KAB8289296.1"/>
    </source>
</evidence>
<evidence type="ECO:0000313" key="2">
    <source>
        <dbReference type="EMBL" id="NEG71001.1"/>
    </source>
</evidence>
<dbReference type="RefSeq" id="WP_152357464.1">
    <property type="nucleotide sequence ID" value="NZ_WBSM01000001.1"/>
</dbReference>
<keyword evidence="4" id="KW-1185">Reference proteome</keyword>
<dbReference type="Proteomes" id="UP000469943">
    <property type="component" value="Unassembled WGS sequence"/>
</dbReference>
<protein>
    <submittedName>
        <fullName evidence="1">Uncharacterized protein</fullName>
    </submittedName>
</protein>
<reference evidence="2 3" key="1">
    <citation type="submission" date="2019-10" db="EMBL/GenBank/DDBJ databases">
        <title>Bifidobacterium from non-human primates.</title>
        <authorList>
            <person name="Modesto M."/>
        </authorList>
    </citation>
    <scope>NUCLEOTIDE SEQUENCE [LARGE SCALE GENOMIC DNA]</scope>
    <source>
        <strain evidence="2 3">TREM</strain>
    </source>
</reference>
<proteinExistence type="predicted"/>
<dbReference type="EMBL" id="WHZX01000001">
    <property type="protein sequence ID" value="NEG71001.1"/>
    <property type="molecule type" value="Genomic_DNA"/>
</dbReference>
<organism evidence="1 4">
    <name type="scientific">Bifidobacterium ramosum</name>
    <dbReference type="NCBI Taxonomy" id="1798158"/>
    <lineage>
        <taxon>Bacteria</taxon>
        <taxon>Bacillati</taxon>
        <taxon>Actinomycetota</taxon>
        <taxon>Actinomycetes</taxon>
        <taxon>Bifidobacteriales</taxon>
        <taxon>Bifidobacteriaceae</taxon>
        <taxon>Bifidobacterium</taxon>
    </lineage>
</organism>
<dbReference type="EMBL" id="WBSM01000001">
    <property type="protein sequence ID" value="KAB8289296.1"/>
    <property type="molecule type" value="Genomic_DNA"/>
</dbReference>
<dbReference type="Proteomes" id="UP000482084">
    <property type="component" value="Unassembled WGS sequence"/>
</dbReference>
<comment type="caution">
    <text evidence="1">The sequence shown here is derived from an EMBL/GenBank/DDBJ whole genome shotgun (WGS) entry which is preliminary data.</text>
</comment>
<name>A0A6L4X3K0_9BIFI</name>
<dbReference type="AlphaFoldDB" id="A0A6L4X3K0"/>
<reference evidence="1 4" key="2">
    <citation type="submission" date="2019-10" db="EMBL/GenBank/DDBJ databases">
        <title>Characterization of the phylogenetic diversity of two novel species belonging to the genus Bifidobacterium: Bifidobacterium cebidarum sp. nov. and Bifidobacterium leontopitheci sp. nov.</title>
        <authorList>
            <person name="Lugli G.A."/>
            <person name="Duranti S."/>
            <person name="Milani C."/>
            <person name="Turroni F."/>
            <person name="Ventura M."/>
        </authorList>
    </citation>
    <scope>NUCLEOTIDE SEQUENCE [LARGE SCALE GENOMIC DNA]</scope>
    <source>
        <strain evidence="1 4">DSM 100688</strain>
    </source>
</reference>
<dbReference type="OrthoDB" id="3235630at2"/>
<gene>
    <name evidence="1" type="ORF">DSM100688_0376</name>
    <name evidence="2" type="ORF">GFD24_01905</name>
</gene>
<accession>A0A6L4X3K0</accession>